<name>A0A4Q8K508_9ARAC</name>
<accession>A0A4Q8K508</accession>
<reference evidence="2" key="1">
    <citation type="submission" date="2017-05" db="EMBL/GenBank/DDBJ databases">
        <authorList>
            <person name="QRISCLOUD D."/>
        </authorList>
    </citation>
    <scope>NUCLEOTIDE SEQUENCE</scope>
</reference>
<reference evidence="2" key="2">
    <citation type="submission" date="2019-05" db="EMBL/GenBank/DDBJ databases">
        <title>Unravelling the molecular evolution of spider venoms.</title>
        <authorList>
            <person name="Pineda S."/>
        </authorList>
    </citation>
    <scope>NUCLEOTIDE SEQUENCE</scope>
</reference>
<dbReference type="EMBL" id="HAHM01000152">
    <property type="protein sequence ID" value="SNX34339.1"/>
    <property type="molecule type" value="Transcribed_RNA"/>
</dbReference>
<dbReference type="EMBL" id="HAHM01000153">
    <property type="protein sequence ID" value="SNX34344.1"/>
    <property type="molecule type" value="Transcribed_RNA"/>
</dbReference>
<proteinExistence type="predicted"/>
<sequence length="77" mass="8842">MTLKIIFVCIFLSTVASVLSEEDEYKFPCWSGDQCDVCTDAHEIFGTNICCKKCARGKLHLFLKKENTKQTCYCTKY</sequence>
<feature type="signal peptide" evidence="1">
    <location>
        <begin position="1"/>
        <end position="20"/>
    </location>
</feature>
<evidence type="ECO:0000313" key="2">
    <source>
        <dbReference type="EMBL" id="SNX34325.1"/>
    </source>
</evidence>
<keyword evidence="1" id="KW-0732">Signal</keyword>
<dbReference type="EMBL" id="HAHM01000151">
    <property type="protein sequence ID" value="SNX34325.1"/>
    <property type="molecule type" value="Transcribed_RNA"/>
</dbReference>
<protein>
    <submittedName>
        <fullName evidence="2">U80-Liphistoxin-Lth1a_1</fullName>
    </submittedName>
</protein>
<feature type="chain" id="PRO_5036357450" evidence="1">
    <location>
        <begin position="21"/>
        <end position="77"/>
    </location>
</feature>
<evidence type="ECO:0000256" key="1">
    <source>
        <dbReference type="SAM" id="SignalP"/>
    </source>
</evidence>
<organism evidence="2">
    <name type="scientific">Liphistius thaleban</name>
    <dbReference type="NCBI Taxonomy" id="1905330"/>
    <lineage>
        <taxon>Eukaryota</taxon>
        <taxon>Metazoa</taxon>
        <taxon>Ecdysozoa</taxon>
        <taxon>Arthropoda</taxon>
        <taxon>Chelicerata</taxon>
        <taxon>Arachnida</taxon>
        <taxon>Araneae</taxon>
        <taxon>Mesothelae</taxon>
        <taxon>Liphistiidae</taxon>
        <taxon>Liphistius</taxon>
    </lineage>
</organism>
<dbReference type="AlphaFoldDB" id="A0A4Q8K508"/>